<dbReference type="PANTHER" id="PTHR12992">
    <property type="entry name" value="NUDIX HYDROLASE"/>
    <property type="match status" value="1"/>
</dbReference>
<sequence length="225" mass="23913">MDLSTPSPRDEDPTEPPPPAPGPDLTREDCAARVAAFDRVAVPDSGARRAAVALALITDADDTRLLLTRRPPKMRAHAGQFALPGGSIDPGESPEQAAVRELAEELGVRAAERDVLGLLDDYVTRSGFVITPVVVWVGELAAPITPNPDEVAIVFEVTMAEVDVDAVFEPVSNAPAGTAPMLRWPFRGGAMHAPTGAIIHQFREVAIHGRSTRVAGYAQPDFASR</sequence>
<dbReference type="InterPro" id="IPR000086">
    <property type="entry name" value="NUDIX_hydrolase_dom"/>
</dbReference>
<dbReference type="Pfam" id="PF00293">
    <property type="entry name" value="NUDIX"/>
    <property type="match status" value="1"/>
</dbReference>
<name>A0ABP8PBU9_9NOCA</name>
<evidence type="ECO:0000313" key="12">
    <source>
        <dbReference type="Proteomes" id="UP001501183"/>
    </source>
</evidence>
<dbReference type="PRINTS" id="PR00502">
    <property type="entry name" value="NUDIXFAMILY"/>
</dbReference>
<dbReference type="CDD" id="cd03426">
    <property type="entry name" value="NUDIX_CoAse_Nudt7"/>
    <property type="match status" value="1"/>
</dbReference>
<evidence type="ECO:0000256" key="2">
    <source>
        <dbReference type="ARBA" id="ARBA00001946"/>
    </source>
</evidence>
<accession>A0ABP8PBU9</accession>
<evidence type="ECO:0000256" key="8">
    <source>
        <dbReference type="RuleBase" id="RU003476"/>
    </source>
</evidence>
<dbReference type="SUPFAM" id="SSF55811">
    <property type="entry name" value="Nudix"/>
    <property type="match status" value="1"/>
</dbReference>
<gene>
    <name evidence="11" type="ORF">GCM10023094_35670</name>
</gene>
<proteinExistence type="inferred from homology"/>
<keyword evidence="12" id="KW-1185">Reference proteome</keyword>
<keyword evidence="7" id="KW-0464">Manganese</keyword>
<dbReference type="Proteomes" id="UP001501183">
    <property type="component" value="Unassembled WGS sequence"/>
</dbReference>
<dbReference type="Gene3D" id="3.90.79.10">
    <property type="entry name" value="Nucleoside Triphosphate Pyrophosphohydrolase"/>
    <property type="match status" value="1"/>
</dbReference>
<dbReference type="RefSeq" id="WP_345347912.1">
    <property type="nucleotide sequence ID" value="NZ_BAABFB010000056.1"/>
</dbReference>
<evidence type="ECO:0000256" key="9">
    <source>
        <dbReference type="SAM" id="MobiDB-lite"/>
    </source>
</evidence>
<dbReference type="EMBL" id="BAABFB010000056">
    <property type="protein sequence ID" value="GAA4483718.1"/>
    <property type="molecule type" value="Genomic_DNA"/>
</dbReference>
<keyword evidence="6" id="KW-0460">Magnesium</keyword>
<evidence type="ECO:0000256" key="7">
    <source>
        <dbReference type="ARBA" id="ARBA00023211"/>
    </source>
</evidence>
<organism evidence="11 12">
    <name type="scientific">Rhodococcus olei</name>
    <dbReference type="NCBI Taxonomy" id="2161675"/>
    <lineage>
        <taxon>Bacteria</taxon>
        <taxon>Bacillati</taxon>
        <taxon>Actinomycetota</taxon>
        <taxon>Actinomycetes</taxon>
        <taxon>Mycobacteriales</taxon>
        <taxon>Nocardiaceae</taxon>
        <taxon>Rhodococcus</taxon>
    </lineage>
</organism>
<comment type="similarity">
    <text evidence="3 8">Belongs to the Nudix hydrolase family.</text>
</comment>
<evidence type="ECO:0000256" key="4">
    <source>
        <dbReference type="ARBA" id="ARBA00022723"/>
    </source>
</evidence>
<feature type="region of interest" description="Disordered" evidence="9">
    <location>
        <begin position="1"/>
        <end position="26"/>
    </location>
</feature>
<dbReference type="PROSITE" id="PS51462">
    <property type="entry name" value="NUDIX"/>
    <property type="match status" value="1"/>
</dbReference>
<dbReference type="PANTHER" id="PTHR12992:SF11">
    <property type="entry name" value="MITOCHONDRIAL COENZYME A DIPHOSPHATASE NUDT8"/>
    <property type="match status" value="1"/>
</dbReference>
<reference evidence="12" key="1">
    <citation type="journal article" date="2019" name="Int. J. Syst. Evol. Microbiol.">
        <title>The Global Catalogue of Microorganisms (GCM) 10K type strain sequencing project: providing services to taxonomists for standard genome sequencing and annotation.</title>
        <authorList>
            <consortium name="The Broad Institute Genomics Platform"/>
            <consortium name="The Broad Institute Genome Sequencing Center for Infectious Disease"/>
            <person name="Wu L."/>
            <person name="Ma J."/>
        </authorList>
    </citation>
    <scope>NUCLEOTIDE SEQUENCE [LARGE SCALE GENOMIC DNA]</scope>
    <source>
        <strain evidence="12">JCM 32206</strain>
    </source>
</reference>
<comment type="caution">
    <text evidence="11">The sequence shown here is derived from an EMBL/GenBank/DDBJ whole genome shotgun (WGS) entry which is preliminary data.</text>
</comment>
<evidence type="ECO:0000256" key="3">
    <source>
        <dbReference type="ARBA" id="ARBA00005582"/>
    </source>
</evidence>
<dbReference type="InterPro" id="IPR015797">
    <property type="entry name" value="NUDIX_hydrolase-like_dom_sf"/>
</dbReference>
<evidence type="ECO:0000313" key="11">
    <source>
        <dbReference type="EMBL" id="GAA4483718.1"/>
    </source>
</evidence>
<evidence type="ECO:0000259" key="10">
    <source>
        <dbReference type="PROSITE" id="PS51462"/>
    </source>
</evidence>
<dbReference type="InterPro" id="IPR020084">
    <property type="entry name" value="NUDIX_hydrolase_CS"/>
</dbReference>
<comment type="cofactor">
    <cofactor evidence="2">
        <name>Mg(2+)</name>
        <dbReference type="ChEBI" id="CHEBI:18420"/>
    </cofactor>
</comment>
<dbReference type="PROSITE" id="PS00893">
    <property type="entry name" value="NUDIX_BOX"/>
    <property type="match status" value="1"/>
</dbReference>
<evidence type="ECO:0000256" key="5">
    <source>
        <dbReference type="ARBA" id="ARBA00022801"/>
    </source>
</evidence>
<comment type="cofactor">
    <cofactor evidence="1">
        <name>Mn(2+)</name>
        <dbReference type="ChEBI" id="CHEBI:29035"/>
    </cofactor>
</comment>
<dbReference type="InterPro" id="IPR020476">
    <property type="entry name" value="Nudix_hydrolase"/>
</dbReference>
<feature type="domain" description="Nudix hydrolase" evidence="10">
    <location>
        <begin position="47"/>
        <end position="179"/>
    </location>
</feature>
<protein>
    <submittedName>
        <fullName evidence="11">CoA pyrophosphatase</fullName>
    </submittedName>
</protein>
<evidence type="ECO:0000256" key="1">
    <source>
        <dbReference type="ARBA" id="ARBA00001936"/>
    </source>
</evidence>
<keyword evidence="5 8" id="KW-0378">Hydrolase</keyword>
<dbReference type="InterPro" id="IPR045121">
    <property type="entry name" value="CoAse"/>
</dbReference>
<keyword evidence="4" id="KW-0479">Metal-binding</keyword>
<evidence type="ECO:0000256" key="6">
    <source>
        <dbReference type="ARBA" id="ARBA00022842"/>
    </source>
</evidence>